<dbReference type="Proteomes" id="UP000176424">
    <property type="component" value="Unassembled WGS sequence"/>
</dbReference>
<evidence type="ECO:0000313" key="2">
    <source>
        <dbReference type="EMBL" id="OGD09474.1"/>
    </source>
</evidence>
<dbReference type="SUPFAM" id="SSF52540">
    <property type="entry name" value="P-loop containing nucleoside triphosphate hydrolases"/>
    <property type="match status" value="1"/>
</dbReference>
<name>A0A1F4ZVR7_9BACT</name>
<evidence type="ECO:0000313" key="3">
    <source>
        <dbReference type="Proteomes" id="UP000176424"/>
    </source>
</evidence>
<dbReference type="AlphaFoldDB" id="A0A1F4ZVR7"/>
<sequence>MSARKGLFVVLYGPSGVGKTKQLDLLEERLRREGIVNKRVEYPIYDLAEAGPTLKKILWRQKAAPAEEQMQELFAQNRRDFEPTLRTWLDSGVTVLAEDYKGTGIVWGSVRGVDPKRVEEINDGFEDPDVSILIDGPRRLDLRPGEGHIYQQNEDEWYRARKMYLGMADKYGWIRVGADAPILTVAGRIWTVVRLALAMKK</sequence>
<evidence type="ECO:0000259" key="1">
    <source>
        <dbReference type="Pfam" id="PF02223"/>
    </source>
</evidence>
<dbReference type="Gene3D" id="3.40.50.300">
    <property type="entry name" value="P-loop containing nucleotide triphosphate hydrolases"/>
    <property type="match status" value="1"/>
</dbReference>
<dbReference type="InterPro" id="IPR027417">
    <property type="entry name" value="P-loop_NTPase"/>
</dbReference>
<reference evidence="2 3" key="1">
    <citation type="journal article" date="2016" name="Nat. Commun.">
        <title>Thousands of microbial genomes shed light on interconnected biogeochemical processes in an aquifer system.</title>
        <authorList>
            <person name="Anantharaman K."/>
            <person name="Brown C.T."/>
            <person name="Hug L.A."/>
            <person name="Sharon I."/>
            <person name="Castelle C.J."/>
            <person name="Probst A.J."/>
            <person name="Thomas B.C."/>
            <person name="Singh A."/>
            <person name="Wilkins M.J."/>
            <person name="Karaoz U."/>
            <person name="Brodie E.L."/>
            <person name="Williams K.H."/>
            <person name="Hubbard S.S."/>
            <person name="Banfield J.F."/>
        </authorList>
    </citation>
    <scope>NUCLEOTIDE SEQUENCE [LARGE SCALE GENOMIC DNA]</scope>
</reference>
<feature type="domain" description="Thymidylate kinase-like" evidence="1">
    <location>
        <begin position="13"/>
        <end position="185"/>
    </location>
</feature>
<proteinExistence type="predicted"/>
<comment type="caution">
    <text evidence="2">The sequence shown here is derived from an EMBL/GenBank/DDBJ whole genome shotgun (WGS) entry which is preliminary data.</text>
</comment>
<dbReference type="Pfam" id="PF02223">
    <property type="entry name" value="Thymidylate_kin"/>
    <property type="match status" value="1"/>
</dbReference>
<accession>A0A1F4ZVR7</accession>
<dbReference type="STRING" id="1797263.A2397_02185"/>
<protein>
    <recommendedName>
        <fullName evidence="1">Thymidylate kinase-like domain-containing protein</fullName>
    </recommendedName>
</protein>
<dbReference type="EMBL" id="MEXR01000032">
    <property type="protein sequence ID" value="OGD09474.1"/>
    <property type="molecule type" value="Genomic_DNA"/>
</dbReference>
<gene>
    <name evidence="2" type="ORF">A2397_02185</name>
</gene>
<organism evidence="2 3">
    <name type="scientific">Candidatus Amesbacteria bacterium RIFOXYB1_FULL_44_23</name>
    <dbReference type="NCBI Taxonomy" id="1797263"/>
    <lineage>
        <taxon>Bacteria</taxon>
        <taxon>Candidatus Amesiibacteriota</taxon>
    </lineage>
</organism>
<dbReference type="InterPro" id="IPR039430">
    <property type="entry name" value="Thymidylate_kin-like_dom"/>
</dbReference>